<feature type="domain" description="LNR" evidence="6">
    <location>
        <begin position="632"/>
        <end position="659"/>
    </location>
</feature>
<dbReference type="AlphaFoldDB" id="A0A485K3G5"/>
<dbReference type="Gene3D" id="3.80.10.10">
    <property type="entry name" value="Ribonuclease Inhibitor"/>
    <property type="match status" value="1"/>
</dbReference>
<feature type="transmembrane region" description="Helical" evidence="5">
    <location>
        <begin position="248"/>
        <end position="277"/>
    </location>
</feature>
<evidence type="ECO:0000313" key="8">
    <source>
        <dbReference type="EMBL" id="VFT77860.1"/>
    </source>
</evidence>
<keyword evidence="5" id="KW-0812">Transmembrane</keyword>
<keyword evidence="3" id="KW-1015">Disulfide bond</keyword>
<keyword evidence="2" id="KW-0677">Repeat</keyword>
<feature type="transmembrane region" description="Helical" evidence="5">
    <location>
        <begin position="205"/>
        <end position="228"/>
    </location>
</feature>
<evidence type="ECO:0000256" key="5">
    <source>
        <dbReference type="SAM" id="Phobius"/>
    </source>
</evidence>
<dbReference type="InterPro" id="IPR032675">
    <property type="entry name" value="LRR_dom_sf"/>
</dbReference>
<dbReference type="InterPro" id="IPR000800">
    <property type="entry name" value="Notch_dom"/>
</dbReference>
<gene>
    <name evidence="8" type="primary">Aste57867_635</name>
    <name evidence="7" type="ORF">As57867_000634</name>
    <name evidence="8" type="ORF">ASTE57867_635</name>
</gene>
<dbReference type="SUPFAM" id="SSF52058">
    <property type="entry name" value="L domain-like"/>
    <property type="match status" value="1"/>
</dbReference>
<sequence length="687" mass="75350">MGKERVHVAYLKPPPVPPPSRTNPYVFGRLERLAISTFAFVLHVSYVVYLLCFGAVYHVVPDDQVKVLDLFLPRVQSVICIALALLHLRGLVNVLCPACATTAITLFDPTATPTTLLDKFRHEYTRCLSRYGLFGLHGRLYDVRIAVKQLVQMPLHAVQAYHMSLFITDPTAVILATAAVAATCILVPSLLFSSNQLARRWGPPLVDSVCGFVLCGGLPLALLFKAIVDYYFSGNDTFLYDRQWLNQMIMLARAVSITSPFEMLSTVVLYTLFFVSLRTLHAAVHIRHGDYATCRHNALDSTQLEALALTTYWKTHTDTILHRLRYIHLVLSLGLAVFLCVVMASAVSRAACPRTCNLQTYPWFSSDCNCVMVTHNCVLDPLDNIDAYVATSLPNVFDLGLFQCDLPNGLSAATLRGLTNLYALMLRGTNTVRWDVAPTDLPPSLFAFTFQDQVIDAIPATLDTTAYNLQYIFLLNVTIRRNKTIPALDKLFSLSLTNASLDAVPPFVFATPTLTTFRFDYNHLTTLPTAFAALPNLGTLSLTFNEIATVPSTFLAQFPASLTAVYLDGNPLNALPLDMDVNLLVTQRLQIRGTPLCARLRAVATDAVARAALPPLEQQIVAHLDVVCGVDCAIGCHAKLLGNTDCDSVCMVPACNYDAKAAAFAASSLKASDCFGVLTGWEPSRVS</sequence>
<evidence type="ECO:0000256" key="3">
    <source>
        <dbReference type="ARBA" id="ARBA00023157"/>
    </source>
</evidence>
<accession>A0A485K3G5</accession>
<proteinExistence type="predicted"/>
<evidence type="ECO:0000256" key="1">
    <source>
        <dbReference type="ARBA" id="ARBA00022614"/>
    </source>
</evidence>
<dbReference type="InterPro" id="IPR050333">
    <property type="entry name" value="SLRP"/>
</dbReference>
<keyword evidence="4" id="KW-0325">Glycoprotein</keyword>
<dbReference type="Pfam" id="PF13855">
    <property type="entry name" value="LRR_8"/>
    <property type="match status" value="1"/>
</dbReference>
<feature type="transmembrane region" description="Helical" evidence="5">
    <location>
        <begin position="326"/>
        <end position="347"/>
    </location>
</feature>
<keyword evidence="5" id="KW-1133">Transmembrane helix</keyword>
<dbReference type="InterPro" id="IPR001611">
    <property type="entry name" value="Leu-rich_rpt"/>
</dbReference>
<dbReference type="PANTHER" id="PTHR45712:SF22">
    <property type="entry name" value="INSULIN-LIKE GROWTH FACTOR-BINDING PROTEIN COMPLEX ACID LABILE SUBUNIT"/>
    <property type="match status" value="1"/>
</dbReference>
<dbReference type="EMBL" id="CAADRA010000037">
    <property type="protein sequence ID" value="VFT77860.1"/>
    <property type="molecule type" value="Genomic_DNA"/>
</dbReference>
<dbReference type="Proteomes" id="UP000332933">
    <property type="component" value="Unassembled WGS sequence"/>
</dbReference>
<feature type="transmembrane region" description="Helical" evidence="5">
    <location>
        <begin position="33"/>
        <end position="59"/>
    </location>
</feature>
<dbReference type="OrthoDB" id="1055097at2759"/>
<dbReference type="PANTHER" id="PTHR45712">
    <property type="entry name" value="AGAP008170-PA"/>
    <property type="match status" value="1"/>
</dbReference>
<evidence type="ECO:0000256" key="2">
    <source>
        <dbReference type="ARBA" id="ARBA00022737"/>
    </source>
</evidence>
<keyword evidence="9" id="KW-1185">Reference proteome</keyword>
<dbReference type="EMBL" id="VJMH01000037">
    <property type="protein sequence ID" value="KAF0719984.1"/>
    <property type="molecule type" value="Genomic_DNA"/>
</dbReference>
<evidence type="ECO:0000313" key="7">
    <source>
        <dbReference type="EMBL" id="KAF0719984.1"/>
    </source>
</evidence>
<dbReference type="Pfam" id="PF00066">
    <property type="entry name" value="Notch"/>
    <property type="match status" value="1"/>
</dbReference>
<name>A0A485K3G5_9STRA</name>
<evidence type="ECO:0000259" key="6">
    <source>
        <dbReference type="Pfam" id="PF00066"/>
    </source>
</evidence>
<keyword evidence="5" id="KW-0472">Membrane</keyword>
<reference evidence="8 9" key="1">
    <citation type="submission" date="2019-03" db="EMBL/GenBank/DDBJ databases">
        <authorList>
            <person name="Gaulin E."/>
            <person name="Dumas B."/>
        </authorList>
    </citation>
    <scope>NUCLEOTIDE SEQUENCE [LARGE SCALE GENOMIC DNA]</scope>
    <source>
        <strain evidence="8">CBS 568.67</strain>
    </source>
</reference>
<keyword evidence="1" id="KW-0433">Leucine-rich repeat</keyword>
<reference evidence="7" key="2">
    <citation type="submission" date="2019-06" db="EMBL/GenBank/DDBJ databases">
        <title>Genomics analysis of Aphanomyces spp. identifies a new class of oomycete effector associated with host adaptation.</title>
        <authorList>
            <person name="Gaulin E."/>
        </authorList>
    </citation>
    <scope>NUCLEOTIDE SEQUENCE</scope>
    <source>
        <strain evidence="7">CBS 578.67</strain>
    </source>
</reference>
<organism evidence="8 9">
    <name type="scientific">Aphanomyces stellatus</name>
    <dbReference type="NCBI Taxonomy" id="120398"/>
    <lineage>
        <taxon>Eukaryota</taxon>
        <taxon>Sar</taxon>
        <taxon>Stramenopiles</taxon>
        <taxon>Oomycota</taxon>
        <taxon>Saprolegniomycetes</taxon>
        <taxon>Saprolegniales</taxon>
        <taxon>Verrucalvaceae</taxon>
        <taxon>Aphanomyces</taxon>
    </lineage>
</organism>
<evidence type="ECO:0000313" key="9">
    <source>
        <dbReference type="Proteomes" id="UP000332933"/>
    </source>
</evidence>
<evidence type="ECO:0000256" key="4">
    <source>
        <dbReference type="ARBA" id="ARBA00023180"/>
    </source>
</evidence>
<protein>
    <submittedName>
        <fullName evidence="8">Aste57867_635 protein</fullName>
    </submittedName>
</protein>
<feature type="transmembrane region" description="Helical" evidence="5">
    <location>
        <begin position="172"/>
        <end position="193"/>
    </location>
</feature>